<feature type="compositionally biased region" description="Polar residues" evidence="1">
    <location>
        <begin position="1349"/>
        <end position="1366"/>
    </location>
</feature>
<dbReference type="Proteomes" id="UP000007303">
    <property type="component" value="Unassembled WGS sequence"/>
</dbReference>
<dbReference type="PANTHER" id="PTHR15690">
    <property type="entry name" value="NUCLEAR RECEPTOR COACTIVATOR 6"/>
    <property type="match status" value="1"/>
</dbReference>
<accession>H3CDZ6</accession>
<feature type="compositionally biased region" description="Low complexity" evidence="1">
    <location>
        <begin position="367"/>
        <end position="391"/>
    </location>
</feature>
<evidence type="ECO:0000259" key="2">
    <source>
        <dbReference type="Pfam" id="PF13820"/>
    </source>
</evidence>
<proteinExistence type="predicted"/>
<feature type="compositionally biased region" description="Polar residues" evidence="1">
    <location>
        <begin position="1261"/>
        <end position="1299"/>
    </location>
</feature>
<feature type="compositionally biased region" description="Basic residues" evidence="1">
    <location>
        <begin position="799"/>
        <end position="811"/>
    </location>
</feature>
<feature type="compositionally biased region" description="Polar residues" evidence="1">
    <location>
        <begin position="881"/>
        <end position="898"/>
    </location>
</feature>
<feature type="compositionally biased region" description="Low complexity" evidence="1">
    <location>
        <begin position="1221"/>
        <end position="1243"/>
    </location>
</feature>
<feature type="compositionally biased region" description="Polar residues" evidence="1">
    <location>
        <begin position="1095"/>
        <end position="1107"/>
    </location>
</feature>
<feature type="compositionally biased region" description="Low complexity" evidence="1">
    <location>
        <begin position="1181"/>
        <end position="1202"/>
    </location>
</feature>
<feature type="domain" description="Nuclear receptor coactivator 6 TRADD-N" evidence="2">
    <location>
        <begin position="21"/>
        <end position="159"/>
    </location>
</feature>
<feature type="compositionally biased region" description="Polar residues" evidence="1">
    <location>
        <begin position="512"/>
        <end position="534"/>
    </location>
</feature>
<dbReference type="Pfam" id="PF13820">
    <property type="entry name" value="NCOA6_TRADD-N"/>
    <property type="match status" value="1"/>
</dbReference>
<feature type="compositionally biased region" description="Low complexity" evidence="1">
    <location>
        <begin position="899"/>
        <end position="914"/>
    </location>
</feature>
<feature type="compositionally biased region" description="Polar residues" evidence="1">
    <location>
        <begin position="484"/>
        <end position="501"/>
    </location>
</feature>
<feature type="compositionally biased region" description="Low complexity" evidence="1">
    <location>
        <begin position="325"/>
        <end position="348"/>
    </location>
</feature>
<evidence type="ECO:0000313" key="3">
    <source>
        <dbReference type="Ensembl" id="ENSTNIP00000006470.1"/>
    </source>
</evidence>
<dbReference type="STRING" id="99883.ENSTNIP00000006470"/>
<dbReference type="FunCoup" id="H3CDZ6">
    <property type="interactions" value="633"/>
</dbReference>
<protein>
    <submittedName>
        <fullName evidence="3">Nuclear receptor coactivator 6</fullName>
    </submittedName>
</protein>
<reference evidence="4" key="1">
    <citation type="journal article" date="2004" name="Nature">
        <title>Genome duplication in the teleost fish Tetraodon nigroviridis reveals the early vertebrate proto-karyotype.</title>
        <authorList>
            <person name="Jaillon O."/>
            <person name="Aury J.-M."/>
            <person name="Brunet F."/>
            <person name="Petit J.-L."/>
            <person name="Stange-Thomann N."/>
            <person name="Mauceli E."/>
            <person name="Bouneau L."/>
            <person name="Fischer C."/>
            <person name="Ozouf-Costaz C."/>
            <person name="Bernot A."/>
            <person name="Nicaud S."/>
            <person name="Jaffe D."/>
            <person name="Fisher S."/>
            <person name="Lutfalla G."/>
            <person name="Dossat C."/>
            <person name="Segurens B."/>
            <person name="Dasilva C."/>
            <person name="Salanoubat M."/>
            <person name="Levy M."/>
            <person name="Boudet N."/>
            <person name="Castellano S."/>
            <person name="Anthouard V."/>
            <person name="Jubin C."/>
            <person name="Castelli V."/>
            <person name="Katinka M."/>
            <person name="Vacherie B."/>
            <person name="Biemont C."/>
            <person name="Skalli Z."/>
            <person name="Cattolico L."/>
            <person name="Poulain J."/>
            <person name="De Berardinis V."/>
            <person name="Cruaud C."/>
            <person name="Duprat S."/>
            <person name="Brottier P."/>
            <person name="Coutanceau J.-P."/>
            <person name="Gouzy J."/>
            <person name="Parra G."/>
            <person name="Lardier G."/>
            <person name="Chapple C."/>
            <person name="McKernan K.J."/>
            <person name="McEwan P."/>
            <person name="Bosak S."/>
            <person name="Kellis M."/>
            <person name="Volff J.-N."/>
            <person name="Guigo R."/>
            <person name="Zody M.C."/>
            <person name="Mesirov J."/>
            <person name="Lindblad-Toh K."/>
            <person name="Birren B."/>
            <person name="Nusbaum C."/>
            <person name="Kahn D."/>
            <person name="Robinson-Rechavi M."/>
            <person name="Laudet V."/>
            <person name="Schachter V."/>
            <person name="Quetier F."/>
            <person name="Saurin W."/>
            <person name="Scarpelli C."/>
            <person name="Wincker P."/>
            <person name="Lander E.S."/>
            <person name="Weissenbach J."/>
            <person name="Roest Crollius H."/>
        </authorList>
    </citation>
    <scope>NUCLEOTIDE SEQUENCE [LARGE SCALE GENOMIC DNA]</scope>
</reference>
<feature type="compositionally biased region" description="Polar residues" evidence="1">
    <location>
        <begin position="1037"/>
        <end position="1053"/>
    </location>
</feature>
<dbReference type="GO" id="GO:0005667">
    <property type="term" value="C:transcription regulator complex"/>
    <property type="evidence" value="ECO:0007669"/>
    <property type="project" value="TreeGrafter"/>
</dbReference>
<keyword evidence="4" id="KW-1185">Reference proteome</keyword>
<dbReference type="GO" id="GO:0045944">
    <property type="term" value="P:positive regulation of transcription by RNA polymerase II"/>
    <property type="evidence" value="ECO:0007669"/>
    <property type="project" value="TreeGrafter"/>
</dbReference>
<name>H3CDZ6_TETNG</name>
<dbReference type="InterPro" id="IPR032715">
    <property type="entry name" value="NCOA6_TRADD-N"/>
</dbReference>
<feature type="region of interest" description="Disordered" evidence="1">
    <location>
        <begin position="993"/>
        <end position="1387"/>
    </location>
</feature>
<feature type="compositionally biased region" description="Low complexity" evidence="1">
    <location>
        <begin position="1436"/>
        <end position="1466"/>
    </location>
</feature>
<feature type="compositionally biased region" description="Gly residues" evidence="1">
    <location>
        <begin position="785"/>
        <end position="796"/>
    </location>
</feature>
<feature type="region of interest" description="Disordered" evidence="1">
    <location>
        <begin position="782"/>
        <end position="863"/>
    </location>
</feature>
<feature type="compositionally biased region" description="Low complexity" evidence="1">
    <location>
        <begin position="1067"/>
        <end position="1084"/>
    </location>
</feature>
<evidence type="ECO:0000313" key="4">
    <source>
        <dbReference type="Proteomes" id="UP000007303"/>
    </source>
</evidence>
<feature type="compositionally biased region" description="Pro residues" evidence="1">
    <location>
        <begin position="282"/>
        <end position="295"/>
    </location>
</feature>
<feature type="region of interest" description="Disordered" evidence="1">
    <location>
        <begin position="459"/>
        <end position="534"/>
    </location>
</feature>
<feature type="compositionally biased region" description="Polar residues" evidence="1">
    <location>
        <begin position="313"/>
        <end position="324"/>
    </location>
</feature>
<feature type="region of interest" description="Disordered" evidence="1">
    <location>
        <begin position="1405"/>
        <end position="1468"/>
    </location>
</feature>
<feature type="region of interest" description="Disordered" evidence="1">
    <location>
        <begin position="569"/>
        <end position="598"/>
    </location>
</feature>
<feature type="compositionally biased region" description="Polar residues" evidence="1">
    <location>
        <begin position="1377"/>
        <end position="1387"/>
    </location>
</feature>
<dbReference type="PANTHER" id="PTHR15690:SF0">
    <property type="entry name" value="NUCLEAR RECEPTOR COACTIVATOR 6"/>
    <property type="match status" value="1"/>
</dbReference>
<dbReference type="HOGENOM" id="CLU_001959_0_0_1"/>
<dbReference type="OMA" id="RDYPFES"/>
<dbReference type="InterPro" id="IPR026638">
    <property type="entry name" value="NCOA6"/>
</dbReference>
<dbReference type="GO" id="GO:0035097">
    <property type="term" value="C:histone methyltransferase complex"/>
    <property type="evidence" value="ECO:0007669"/>
    <property type="project" value="TreeGrafter"/>
</dbReference>
<organism evidence="3 4">
    <name type="scientific">Tetraodon nigroviridis</name>
    <name type="common">Spotted green pufferfish</name>
    <name type="synonym">Chelonodon nigroviridis</name>
    <dbReference type="NCBI Taxonomy" id="99883"/>
    <lineage>
        <taxon>Eukaryota</taxon>
        <taxon>Metazoa</taxon>
        <taxon>Chordata</taxon>
        <taxon>Craniata</taxon>
        <taxon>Vertebrata</taxon>
        <taxon>Euteleostomi</taxon>
        <taxon>Actinopterygii</taxon>
        <taxon>Neopterygii</taxon>
        <taxon>Teleostei</taxon>
        <taxon>Neoteleostei</taxon>
        <taxon>Acanthomorphata</taxon>
        <taxon>Eupercaria</taxon>
        <taxon>Tetraodontiformes</taxon>
        <taxon>Tetradontoidea</taxon>
        <taxon>Tetraodontidae</taxon>
        <taxon>Tetraodon</taxon>
    </lineage>
</organism>
<reference evidence="3" key="3">
    <citation type="submission" date="2025-09" db="UniProtKB">
        <authorList>
            <consortium name="Ensembl"/>
        </authorList>
    </citation>
    <scope>IDENTIFICATION</scope>
</reference>
<dbReference type="GeneTree" id="ENSGT00730000111114"/>
<sequence length="1585" mass="165390">EEEDNKQDEVEENGGEGGDFTVFVAFRGNMDDEDFTQKLDAILSGIPNMLDMGSERLRPHNVEPWNSVRVTFNIPRDAAERLRLLAQNNQQQLRDLGILSVQIEGEGAINVAMGPNRGQEVRVNGPIGAPGQMRMDVGFPGQPGSAEGGVRMANPSMVPPGSAMAGQAMVPGSSGQMHPRAPRPSAQTDVMDPMMQGLSVQQQLQHQQAGPHGSGQMPPQAAHHMQALQAGEAPQSCSAQLSQLGPRPPFNQPGEMQVPPGWNQLPPGMLQPPAAQGGPVWRKPPPQPQMVPRPPSLGSVQTPSHPPPPYPFGSQQAGQVFNSMGQGQLQKQQQAVGQFAAPQPKGPQAGPGGIAGQPRPPPPIPPTSAQQGNLSAKSPGSSSSPFQQGSPGTPPMMAQRPTTPQGFPQGVGSPGRAALSQQANMQQPFLGMPQHGQPGAQIHPGMAKRPMVFPTQNFVQGQVSSGTPGTPGGGPGPQLQSSQAMTHTGPQPTASTPNTMQGPPHAQPNIMGVQSSMGGPPAGTSTGPVMGQQQPGLQTQMIGLQHQAQPVSSSPSQKVQGQGLGQTVLSRPIGQGQRGGMTPPKQMMPQQGQGVMHGQGQMVGGPGHQAMLGNKQAFGGKIPAGVMPGQMMRGPSPNVVGNMAQFQGQMNQQQPQQVPLAGNPNQAMGMHGQQMRLPAGHPLNPHPLGDPNSGAGDMGVQQMVPDLQAQQQQQQGMMGGAQHMQMGNGHFAGQNMNFNSQFPGQMPMGGACGQPGGFPVSKDVTLTSPLLVNLLQSDISASQFGPGGKQGAGGGNQAKPKKKKPPRKKKPNCNDNVSFSGLDGAAGMDDSDLPNLGGDQGLDNAGPKLPDFANRPAGFPGQPGDHRVLQQVPVQQMQMQGLHNAQGQQGMAGPQTSGQGQPQIHPHQPQQTLQQQMMMMLKMQQEQAKNRMSIPPGGQMPPRGMGNQSEVQRLPVSQQGNMPVMINLQGHGPIPPSPDKARGMPMMVNPQLAGAARRPSHPDASQGPQATGPEESSAGVNPKQERPGGPEIGVQPGNGTQQMMANSGSNSHMIKQGPSPAPVPQHPGAGPQQQLTAQPQQGGAIPALHFPNVPPASQSSRPKTPNRASPRPYHHPLTPTNRPPSTEPSEINLSPERLNASIAGLFPPKINIPLPPRPNINRGFDQQGLNPTTLKAIGQAPPNLTLPGGNNTNNQQPFPTGTATAGASSKQDKQPAGQGKRASPSNSRRSSPASSRKSAAPSPGRQKGTKMAITCPPPQQPLVNPQGQTMMLSPTSVPASPVSMPSQVGGNTEAQQTQGPFHGAQGNAAEAVRESQGMVAADQRQVPQSMSQPLRELSAPRMASPRFPTPQQSKPDSENQAGTSDRQQVHAAPGQDSGISPTHRSAPTSLNQLLDNAALQNMPLRPAQSSTGRDGVGKDSPKSALDPERQPPPVPTSHLSTNVSSNNSLSLNQTPTSSHSNNPSPTAQSVIQLPVSSSTISAGQITVFVTSNPITSTSTPAQQAPTSLVSTMVAVPNKNIRPQDIRQQTPVARTPQFITTTPVFINPIFQVPGGSVAPNTTVVPHSVTMMGPIQVSTTNIQLSAA</sequence>
<feature type="region of interest" description="Disordered" evidence="1">
    <location>
        <begin position="159"/>
        <end position="419"/>
    </location>
</feature>
<feature type="compositionally biased region" description="Basic and acidic residues" evidence="1">
    <location>
        <begin position="1415"/>
        <end position="1429"/>
    </location>
</feature>
<reference evidence="3" key="2">
    <citation type="submission" date="2025-08" db="UniProtKB">
        <authorList>
            <consortium name="Ensembl"/>
        </authorList>
    </citation>
    <scope>IDENTIFICATION</scope>
</reference>
<dbReference type="InParanoid" id="H3CDZ6"/>
<dbReference type="GO" id="GO:0003713">
    <property type="term" value="F:transcription coactivator activity"/>
    <property type="evidence" value="ECO:0007669"/>
    <property type="project" value="InterPro"/>
</dbReference>
<feature type="region of interest" description="Disordered" evidence="1">
    <location>
        <begin position="880"/>
        <end position="914"/>
    </location>
</feature>
<dbReference type="Ensembl" id="ENSTNIT00000006620.1">
    <property type="protein sequence ID" value="ENSTNIP00000006470.1"/>
    <property type="gene ID" value="ENSTNIG00000003867.1"/>
</dbReference>
<evidence type="ECO:0000256" key="1">
    <source>
        <dbReference type="SAM" id="MobiDB-lite"/>
    </source>
</evidence>